<dbReference type="InterPro" id="IPR013324">
    <property type="entry name" value="RNA_pol_sigma_r3/r4-like"/>
</dbReference>
<evidence type="ECO:0000313" key="9">
    <source>
        <dbReference type="Proteomes" id="UP001385809"/>
    </source>
</evidence>
<dbReference type="EMBL" id="JBBEGN010000001">
    <property type="protein sequence ID" value="MEJ2866551.1"/>
    <property type="molecule type" value="Genomic_DNA"/>
</dbReference>
<keyword evidence="4" id="KW-0804">Transcription</keyword>
<feature type="domain" description="RNA polymerase sigma-70 region 2" evidence="5">
    <location>
        <begin position="5"/>
        <end position="70"/>
    </location>
</feature>
<dbReference type="Pfam" id="PF08281">
    <property type="entry name" value="Sigma70_r4_2"/>
    <property type="match status" value="1"/>
</dbReference>
<dbReference type="Pfam" id="PF04542">
    <property type="entry name" value="Sigma70_r2"/>
    <property type="match status" value="1"/>
</dbReference>
<dbReference type="SUPFAM" id="SSF88659">
    <property type="entry name" value="Sigma3 and sigma4 domains of RNA polymerase sigma factors"/>
    <property type="match status" value="1"/>
</dbReference>
<dbReference type="PANTHER" id="PTHR47756:SF2">
    <property type="entry name" value="BLL6612 PROTEIN"/>
    <property type="match status" value="1"/>
</dbReference>
<dbReference type="Gene3D" id="1.10.1740.10">
    <property type="match status" value="1"/>
</dbReference>
<evidence type="ECO:0000313" key="8">
    <source>
        <dbReference type="EMBL" id="MEJ2866551.1"/>
    </source>
</evidence>
<dbReference type="Pfam" id="PF20239">
    <property type="entry name" value="DUF6596"/>
    <property type="match status" value="1"/>
</dbReference>
<gene>
    <name evidence="8" type="ORF">WCD74_02155</name>
</gene>
<dbReference type="InterPro" id="IPR007627">
    <property type="entry name" value="RNA_pol_sigma70_r2"/>
</dbReference>
<sequence>MNDELLRELVPSVIGVLVRRGADFASAEDAVQEALIRAVETWPDDPPRDPKGWLVAAAWRKFLDAVRSESSRRGREEADFSSSAPVEVSDVDDTLRLYFLCAHPSLPAASAVALTLRAVGGLTTRQIAEASLVPEATMAQRISRAKKRIAGVRLDQPGDLPTVLRVLYLVFNEGYGGDVDLAAEAIRLTRQLVALTEEPEVAGLLALMLLHHARRSSRMVDGRLVPLRDQDRSRWDTALIAEGVVVLQNALARDRLGEYQAQAAIAALHADAASASETDWPQIVEWYDELLALTDSPVVRLNRAVAVGEASGPAAGLAAVAEVGADVPRRDAVLAWLHERSGDLEVAAELYVAASKAAAGVAERDHLTREAARVRSLL</sequence>
<comment type="caution">
    <text evidence="8">The sequence shown here is derived from an EMBL/GenBank/DDBJ whole genome shotgun (WGS) entry which is preliminary data.</text>
</comment>
<dbReference type="Gene3D" id="1.10.10.10">
    <property type="entry name" value="Winged helix-like DNA-binding domain superfamily/Winged helix DNA-binding domain"/>
    <property type="match status" value="1"/>
</dbReference>
<dbReference type="SUPFAM" id="SSF88946">
    <property type="entry name" value="Sigma2 domain of RNA polymerase sigma factors"/>
    <property type="match status" value="1"/>
</dbReference>
<evidence type="ECO:0000256" key="4">
    <source>
        <dbReference type="ARBA" id="ARBA00023163"/>
    </source>
</evidence>
<organism evidence="8 9">
    <name type="scientific">Actinomycetospora aurantiaca</name>
    <dbReference type="NCBI Taxonomy" id="3129233"/>
    <lineage>
        <taxon>Bacteria</taxon>
        <taxon>Bacillati</taxon>
        <taxon>Actinomycetota</taxon>
        <taxon>Actinomycetes</taxon>
        <taxon>Pseudonocardiales</taxon>
        <taxon>Pseudonocardiaceae</taxon>
        <taxon>Actinomycetospora</taxon>
    </lineage>
</organism>
<dbReference type="InterPro" id="IPR013325">
    <property type="entry name" value="RNA_pol_sigma_r2"/>
</dbReference>
<dbReference type="InterPro" id="IPR036388">
    <property type="entry name" value="WH-like_DNA-bd_sf"/>
</dbReference>
<keyword evidence="9" id="KW-1185">Reference proteome</keyword>
<proteinExistence type="inferred from homology"/>
<dbReference type="RefSeq" id="WP_337693170.1">
    <property type="nucleotide sequence ID" value="NZ_JBBEGN010000001.1"/>
</dbReference>
<keyword evidence="2" id="KW-0805">Transcription regulation</keyword>
<accession>A0ABU8MGX8</accession>
<dbReference type="Proteomes" id="UP001385809">
    <property type="component" value="Unassembled WGS sequence"/>
</dbReference>
<name>A0ABU8MGX8_9PSEU</name>
<evidence type="ECO:0000256" key="3">
    <source>
        <dbReference type="ARBA" id="ARBA00023082"/>
    </source>
</evidence>
<dbReference type="InterPro" id="IPR046531">
    <property type="entry name" value="DUF6596"/>
</dbReference>
<evidence type="ECO:0000256" key="1">
    <source>
        <dbReference type="ARBA" id="ARBA00010641"/>
    </source>
</evidence>
<dbReference type="InterPro" id="IPR013249">
    <property type="entry name" value="RNA_pol_sigma70_r4_t2"/>
</dbReference>
<evidence type="ECO:0000259" key="6">
    <source>
        <dbReference type="Pfam" id="PF08281"/>
    </source>
</evidence>
<evidence type="ECO:0000259" key="7">
    <source>
        <dbReference type="Pfam" id="PF20239"/>
    </source>
</evidence>
<protein>
    <submittedName>
        <fullName evidence="8">DUF6596 domain-containing protein</fullName>
    </submittedName>
</protein>
<keyword evidence="3" id="KW-0731">Sigma factor</keyword>
<reference evidence="8 9" key="1">
    <citation type="submission" date="2024-03" db="EMBL/GenBank/DDBJ databases">
        <title>Actinomycetospora sp. OC33-EN08, a novel actinomycete isolated from wild orchid (Aerides multiflora).</title>
        <authorList>
            <person name="Suriyachadkun C."/>
        </authorList>
    </citation>
    <scope>NUCLEOTIDE SEQUENCE [LARGE SCALE GENOMIC DNA]</scope>
    <source>
        <strain evidence="8 9">OC33-EN08</strain>
    </source>
</reference>
<feature type="domain" description="DUF6596" evidence="7">
    <location>
        <begin position="160"/>
        <end position="250"/>
    </location>
</feature>
<evidence type="ECO:0000256" key="2">
    <source>
        <dbReference type="ARBA" id="ARBA00023015"/>
    </source>
</evidence>
<feature type="domain" description="RNA polymerase sigma factor 70 region 4 type 2" evidence="6">
    <location>
        <begin position="97"/>
        <end position="149"/>
    </location>
</feature>
<dbReference type="PANTHER" id="PTHR47756">
    <property type="entry name" value="BLL6612 PROTEIN-RELATED"/>
    <property type="match status" value="1"/>
</dbReference>
<comment type="similarity">
    <text evidence="1">Belongs to the sigma-70 factor family. ECF subfamily.</text>
</comment>
<evidence type="ECO:0000259" key="5">
    <source>
        <dbReference type="Pfam" id="PF04542"/>
    </source>
</evidence>